<dbReference type="eggNOG" id="COG0398">
    <property type="taxonomic scope" value="Bacteria"/>
</dbReference>
<dbReference type="Pfam" id="PF04784">
    <property type="entry name" value="DUF547"/>
    <property type="match status" value="1"/>
</dbReference>
<dbReference type="STRING" id="313596.RB2501_08750"/>
<dbReference type="Proteomes" id="UP000009049">
    <property type="component" value="Chromosome"/>
</dbReference>
<evidence type="ECO:0000313" key="3">
    <source>
        <dbReference type="EMBL" id="EAR16978.1"/>
    </source>
</evidence>
<evidence type="ECO:0000259" key="2">
    <source>
        <dbReference type="Pfam" id="PF04784"/>
    </source>
</evidence>
<evidence type="ECO:0000256" key="1">
    <source>
        <dbReference type="SAM" id="SignalP"/>
    </source>
</evidence>
<dbReference type="AlphaFoldDB" id="A4CJ70"/>
<name>A4CJ70_ROBBH</name>
<evidence type="ECO:0000313" key="4">
    <source>
        <dbReference type="Proteomes" id="UP000009049"/>
    </source>
</evidence>
<dbReference type="PANTHER" id="PTHR46361">
    <property type="entry name" value="ELECTRON CARRIER/ PROTEIN DISULFIDE OXIDOREDUCTASE"/>
    <property type="match status" value="1"/>
</dbReference>
<proteinExistence type="predicted"/>
<keyword evidence="4" id="KW-1185">Reference proteome</keyword>
<dbReference type="KEGG" id="rbi:RB2501_08750"/>
<dbReference type="OrthoDB" id="526867at2"/>
<dbReference type="InterPro" id="IPR006869">
    <property type="entry name" value="DUF547"/>
</dbReference>
<feature type="domain" description="DUF547" evidence="2">
    <location>
        <begin position="79"/>
        <end position="183"/>
    </location>
</feature>
<sequence>MKRVLLFLPILALAITFVSGRPATGAPGYPDPPGHEAWNKLVGQHVYPNGTVNYNGFARDREVLDSYISTLEKTPPAGAWSREEKLAYYINLYNAATIRLILDHFPIESIMRIGNPWGQNILNIGGVAYNLNNIEHDILRKMGEPRIHFAINCASTSCPVLQPFAFTADKMESQLDRAAREFINDPGRNAIGGDKAELSKIFKWYKEDFTESHGSLVAYLNQYLEEPLPEGAKIGYLAYDWSLNRP</sequence>
<reference evidence="3 4" key="1">
    <citation type="journal article" date="2009" name="J. Bacteriol.">
        <title>Complete genome sequence of Robiginitalea biformata HTCC2501.</title>
        <authorList>
            <person name="Oh H.M."/>
            <person name="Giovannoni S.J."/>
            <person name="Lee K."/>
            <person name="Ferriera S."/>
            <person name="Johnson J."/>
            <person name="Cho J.C."/>
        </authorList>
    </citation>
    <scope>NUCLEOTIDE SEQUENCE [LARGE SCALE GENOMIC DNA]</scope>
    <source>
        <strain evidence="4">ATCC BAA-864 / HTCC2501 / KCTC 12146</strain>
    </source>
</reference>
<gene>
    <name evidence="3" type="ordered locus">RB2501_08750</name>
</gene>
<dbReference type="PANTHER" id="PTHR46361:SF3">
    <property type="entry name" value="ELECTRON CARRIER_ PROTEIN DISULFIDE OXIDOREDUCTASE"/>
    <property type="match status" value="1"/>
</dbReference>
<accession>A4CJ70</accession>
<protein>
    <recommendedName>
        <fullName evidence="2">DUF547 domain-containing protein</fullName>
    </recommendedName>
</protein>
<dbReference type="EMBL" id="CP001712">
    <property type="protein sequence ID" value="EAR16978.1"/>
    <property type="molecule type" value="Genomic_DNA"/>
</dbReference>
<dbReference type="RefSeq" id="WP_015753734.1">
    <property type="nucleotide sequence ID" value="NC_013222.1"/>
</dbReference>
<feature type="chain" id="PRO_5002666217" description="DUF547 domain-containing protein" evidence="1">
    <location>
        <begin position="21"/>
        <end position="246"/>
    </location>
</feature>
<organism evidence="3 4">
    <name type="scientific">Robiginitalea biformata (strain ATCC BAA-864 / DSM 15991 / KCTC 12146 / HTCC2501)</name>
    <dbReference type="NCBI Taxonomy" id="313596"/>
    <lineage>
        <taxon>Bacteria</taxon>
        <taxon>Pseudomonadati</taxon>
        <taxon>Bacteroidota</taxon>
        <taxon>Flavobacteriia</taxon>
        <taxon>Flavobacteriales</taxon>
        <taxon>Flavobacteriaceae</taxon>
        <taxon>Robiginitalea</taxon>
    </lineage>
</organism>
<keyword evidence="1" id="KW-0732">Signal</keyword>
<dbReference type="HOGENOM" id="CLU_054137_1_2_10"/>
<feature type="signal peptide" evidence="1">
    <location>
        <begin position="1"/>
        <end position="20"/>
    </location>
</feature>